<protein>
    <submittedName>
        <fullName evidence="1">Uncharacterized protein</fullName>
    </submittedName>
</protein>
<proteinExistence type="predicted"/>
<dbReference type="EMBL" id="BK015037">
    <property type="protein sequence ID" value="DAD88224.1"/>
    <property type="molecule type" value="Genomic_DNA"/>
</dbReference>
<reference evidence="1" key="1">
    <citation type="journal article" date="2021" name="Proc. Natl. Acad. Sci. U.S.A.">
        <title>A Catalog of Tens of Thousands of Viruses from Human Metagenomes Reveals Hidden Associations with Chronic Diseases.</title>
        <authorList>
            <person name="Tisza M.J."/>
            <person name="Buck C.B."/>
        </authorList>
    </citation>
    <scope>NUCLEOTIDE SEQUENCE</scope>
    <source>
        <strain evidence="1">CtXQq5</strain>
    </source>
</reference>
<accession>A0A8S5N171</accession>
<organism evidence="1">
    <name type="scientific">Siphoviridae sp. ctXQq5</name>
    <dbReference type="NCBI Taxonomy" id="2826368"/>
    <lineage>
        <taxon>Viruses</taxon>
        <taxon>Duplodnaviria</taxon>
        <taxon>Heunggongvirae</taxon>
        <taxon>Uroviricota</taxon>
        <taxon>Caudoviricetes</taxon>
    </lineage>
</organism>
<name>A0A8S5N171_9CAUD</name>
<sequence>MINNLINRIMEKNFLTAQEANKKAKDYSGIDIICRRIEDAAGGCLKTSFLNILPQDKTKLEMLGFTVAENPNDKFPYTVSWE</sequence>
<evidence type="ECO:0000313" key="1">
    <source>
        <dbReference type="EMBL" id="DAD88224.1"/>
    </source>
</evidence>